<evidence type="ECO:0000313" key="1">
    <source>
        <dbReference type="EMBL" id="EOR25312.1"/>
    </source>
</evidence>
<accession>R9C7M7</accession>
<comment type="caution">
    <text evidence="1">The sequence shown here is derived from an EMBL/GenBank/DDBJ whole genome shotgun (WGS) entry which is preliminary data.</text>
</comment>
<name>R9C7M7_9CLOT</name>
<proteinExistence type="predicted"/>
<gene>
    <name evidence="1" type="ORF">A500_10560</name>
</gene>
<dbReference type="OrthoDB" id="9811095at2"/>
<keyword evidence="2" id="KW-1185">Reference proteome</keyword>
<dbReference type="EMBL" id="ASRV01000127">
    <property type="protein sequence ID" value="EOR25312.1"/>
    <property type="molecule type" value="Genomic_DNA"/>
</dbReference>
<reference evidence="1 2" key="1">
    <citation type="submission" date="2013-03" db="EMBL/GenBank/DDBJ databases">
        <title>Whole genome shotgun sequencing of Clostridium sartagoforme AAU1.</title>
        <authorList>
            <person name="Joshi C.G."/>
            <person name="Duggirala S.M."/>
            <person name="Nathani N.M."/>
            <person name="Bhatt V.D."/>
            <person name="Patel A.K."/>
            <person name="Pandya P.R."/>
            <person name="KaPatel J.A."/>
        </authorList>
    </citation>
    <scope>NUCLEOTIDE SEQUENCE [LARGE SCALE GENOMIC DNA]</scope>
    <source>
        <strain evidence="1 2">AAU1</strain>
    </source>
</reference>
<dbReference type="RefSeq" id="WP_016207458.1">
    <property type="nucleotide sequence ID" value="NZ_ASRV01000127.1"/>
</dbReference>
<protein>
    <submittedName>
        <fullName evidence="1">Uncharacterized protein</fullName>
    </submittedName>
</protein>
<dbReference type="Proteomes" id="UP000013988">
    <property type="component" value="Unassembled WGS sequence"/>
</dbReference>
<sequence>MNDYITQQLDKVLQLNQEKNQVIKRIKTIRTKRKGSHILSITKEEKDIQIERTRKLYEAKINAVYIKMNLKLKEAGLEELENPYQNMKGEK</sequence>
<organism evidence="1 2">
    <name type="scientific">Clostridium sartagoforme AAU1</name>
    <dbReference type="NCBI Taxonomy" id="1202534"/>
    <lineage>
        <taxon>Bacteria</taxon>
        <taxon>Bacillati</taxon>
        <taxon>Bacillota</taxon>
        <taxon>Clostridia</taxon>
        <taxon>Eubacteriales</taxon>
        <taxon>Clostridiaceae</taxon>
        <taxon>Clostridium</taxon>
    </lineage>
</organism>
<evidence type="ECO:0000313" key="2">
    <source>
        <dbReference type="Proteomes" id="UP000013988"/>
    </source>
</evidence>
<dbReference type="AlphaFoldDB" id="R9C7M7"/>